<feature type="chain" id="PRO_5029657183" description="NADH dehydrogenase subunit 3" evidence="1">
    <location>
        <begin position="17"/>
        <end position="98"/>
    </location>
</feature>
<dbReference type="EnsemblPlants" id="Kaladp0049s0049.1.v1.1">
    <property type="protein sequence ID" value="Kaladp0049s0049.1.v1.1.CDS.1"/>
    <property type="gene ID" value="Kaladp0049s0049.v1.1"/>
</dbReference>
<dbReference type="AlphaFoldDB" id="A0A7N0U0G9"/>
<dbReference type="Proteomes" id="UP000594263">
    <property type="component" value="Unplaced"/>
</dbReference>
<name>A0A7N0U0G9_KALFE</name>
<keyword evidence="3" id="KW-1185">Reference proteome</keyword>
<sequence>MTIVACISLTFGLLHTSVILKESFVSSSHDSSGCCSTCFWFLIDYKDLFEDSSCIVKADCADIIFLNFVLAFSLLSTELSGFSLVWWYQDLRCFIDMV</sequence>
<reference evidence="2" key="1">
    <citation type="submission" date="2021-01" db="UniProtKB">
        <authorList>
            <consortium name="EnsemblPlants"/>
        </authorList>
    </citation>
    <scope>IDENTIFICATION</scope>
</reference>
<evidence type="ECO:0000256" key="1">
    <source>
        <dbReference type="SAM" id="SignalP"/>
    </source>
</evidence>
<dbReference type="Gramene" id="Kaladp0049s0049.1.v1.1">
    <property type="protein sequence ID" value="Kaladp0049s0049.1.v1.1.CDS.1"/>
    <property type="gene ID" value="Kaladp0049s0049.v1.1"/>
</dbReference>
<accession>A0A7N0U0G9</accession>
<feature type="signal peptide" evidence="1">
    <location>
        <begin position="1"/>
        <end position="16"/>
    </location>
</feature>
<protein>
    <recommendedName>
        <fullName evidence="4">NADH dehydrogenase subunit 3</fullName>
    </recommendedName>
</protein>
<evidence type="ECO:0008006" key="4">
    <source>
        <dbReference type="Google" id="ProtNLM"/>
    </source>
</evidence>
<proteinExistence type="predicted"/>
<organism evidence="2 3">
    <name type="scientific">Kalanchoe fedtschenkoi</name>
    <name type="common">Lavender scallops</name>
    <name type="synonym">South American air plant</name>
    <dbReference type="NCBI Taxonomy" id="63787"/>
    <lineage>
        <taxon>Eukaryota</taxon>
        <taxon>Viridiplantae</taxon>
        <taxon>Streptophyta</taxon>
        <taxon>Embryophyta</taxon>
        <taxon>Tracheophyta</taxon>
        <taxon>Spermatophyta</taxon>
        <taxon>Magnoliopsida</taxon>
        <taxon>eudicotyledons</taxon>
        <taxon>Gunneridae</taxon>
        <taxon>Pentapetalae</taxon>
        <taxon>Saxifragales</taxon>
        <taxon>Crassulaceae</taxon>
        <taxon>Kalanchoe</taxon>
    </lineage>
</organism>
<keyword evidence="1" id="KW-0732">Signal</keyword>
<evidence type="ECO:0000313" key="3">
    <source>
        <dbReference type="Proteomes" id="UP000594263"/>
    </source>
</evidence>
<evidence type="ECO:0000313" key="2">
    <source>
        <dbReference type="EnsemblPlants" id="Kaladp0049s0049.1.v1.1.CDS.1"/>
    </source>
</evidence>